<dbReference type="KEGG" id="gaw:V144x_01390"/>
<evidence type="ECO:0000313" key="2">
    <source>
        <dbReference type="EMBL" id="QDT94708.1"/>
    </source>
</evidence>
<evidence type="ECO:0000313" key="4">
    <source>
        <dbReference type="Proteomes" id="UP000318384"/>
    </source>
</evidence>
<dbReference type="Proteomes" id="UP000318704">
    <property type="component" value="Chromosome"/>
</dbReference>
<accession>A0A517WNE8</accession>
<keyword evidence="4" id="KW-1185">Reference proteome</keyword>
<gene>
    <name evidence="3" type="primary">resA_2</name>
    <name evidence="2" type="synonym">resA_1</name>
    <name evidence="2" type="ORF">V144x_01390</name>
    <name evidence="3" type="ORF">V202x_01320</name>
</gene>
<dbReference type="InterPro" id="IPR036249">
    <property type="entry name" value="Thioredoxin-like_sf"/>
</dbReference>
<dbReference type="PANTHER" id="PTHR42852:SF13">
    <property type="entry name" value="PROTEIN DIPZ"/>
    <property type="match status" value="1"/>
</dbReference>
<evidence type="ECO:0000313" key="3">
    <source>
        <dbReference type="EMBL" id="QDU06789.1"/>
    </source>
</evidence>
<dbReference type="GO" id="GO:0016491">
    <property type="term" value="F:oxidoreductase activity"/>
    <property type="evidence" value="ECO:0007669"/>
    <property type="project" value="InterPro"/>
</dbReference>
<dbReference type="OrthoDB" id="288837at2"/>
<dbReference type="Pfam" id="PF08534">
    <property type="entry name" value="Redoxin"/>
    <property type="match status" value="1"/>
</dbReference>
<dbReference type="CDD" id="cd02966">
    <property type="entry name" value="TlpA_like_family"/>
    <property type="match status" value="1"/>
</dbReference>
<name>A0A517WNE8_9PLAN</name>
<sequence>MANQSVKKDFLLALALVVAGTILFSAWFGFKILGTPQATSNRAELKVGKTAPPIQAAGWVNGDPYQKGNLKGKVIVVDAWATWCLPCRLQAPHIVETYQKFKDQDVVFIGLTAEGEEMLPAIQQWLEETGITWSNGYGALDTLIAFNADFIPQVWVIGPDGKIVWNVDSEPKESLEQGITRALTQVQ</sequence>
<feature type="domain" description="Thioredoxin" evidence="1">
    <location>
        <begin position="45"/>
        <end position="187"/>
    </location>
</feature>
<dbReference type="InterPro" id="IPR013740">
    <property type="entry name" value="Redoxin"/>
</dbReference>
<accession>A0A517VNX1</accession>
<dbReference type="PANTHER" id="PTHR42852">
    <property type="entry name" value="THIOL:DISULFIDE INTERCHANGE PROTEIN DSBE"/>
    <property type="match status" value="1"/>
</dbReference>
<dbReference type="RefSeq" id="WP_144979873.1">
    <property type="nucleotide sequence ID" value="NZ_CP037422.1"/>
</dbReference>
<evidence type="ECO:0000259" key="1">
    <source>
        <dbReference type="PROSITE" id="PS51352"/>
    </source>
</evidence>
<dbReference type="EMBL" id="CP037920">
    <property type="protein sequence ID" value="QDT94708.1"/>
    <property type="molecule type" value="Genomic_DNA"/>
</dbReference>
<dbReference type="Proteomes" id="UP000318384">
    <property type="component" value="Chromosome"/>
</dbReference>
<dbReference type="InterPro" id="IPR050553">
    <property type="entry name" value="Thioredoxin_ResA/DsbE_sf"/>
</dbReference>
<evidence type="ECO:0000313" key="5">
    <source>
        <dbReference type="Proteomes" id="UP000318704"/>
    </source>
</evidence>
<reference evidence="4 5" key="1">
    <citation type="submission" date="2019-03" db="EMBL/GenBank/DDBJ databases">
        <title>Deep-cultivation of Planctomycetes and their phenomic and genomic characterization uncovers novel biology.</title>
        <authorList>
            <person name="Wiegand S."/>
            <person name="Jogler M."/>
            <person name="Boedeker C."/>
            <person name="Pinto D."/>
            <person name="Vollmers J."/>
            <person name="Rivas-Marin E."/>
            <person name="Kohn T."/>
            <person name="Peeters S.H."/>
            <person name="Heuer A."/>
            <person name="Rast P."/>
            <person name="Oberbeckmann S."/>
            <person name="Bunk B."/>
            <person name="Jeske O."/>
            <person name="Meyerdierks A."/>
            <person name="Storesund J.E."/>
            <person name="Kallscheuer N."/>
            <person name="Luecker S."/>
            <person name="Lage O.M."/>
            <person name="Pohl T."/>
            <person name="Merkel B.J."/>
            <person name="Hornburger P."/>
            <person name="Mueller R.-W."/>
            <person name="Bruemmer F."/>
            <person name="Labrenz M."/>
            <person name="Spormann A.M."/>
            <person name="Op den Camp H."/>
            <person name="Overmann J."/>
            <person name="Amann R."/>
            <person name="Jetten M.S.M."/>
            <person name="Mascher T."/>
            <person name="Medema M.H."/>
            <person name="Devos D.P."/>
            <person name="Kaster A.-K."/>
            <person name="Ovreas L."/>
            <person name="Rohde M."/>
            <person name="Galperin M.Y."/>
            <person name="Jogler C."/>
        </authorList>
    </citation>
    <scope>NUCLEOTIDE SEQUENCE [LARGE SCALE GENOMIC DNA]</scope>
    <source>
        <strain evidence="2 5">V144</strain>
        <strain evidence="3 4">V202</strain>
    </source>
</reference>
<dbReference type="Gene3D" id="3.40.30.10">
    <property type="entry name" value="Glutaredoxin"/>
    <property type="match status" value="1"/>
</dbReference>
<dbReference type="EMBL" id="CP037422">
    <property type="protein sequence ID" value="QDU06789.1"/>
    <property type="molecule type" value="Genomic_DNA"/>
</dbReference>
<dbReference type="AlphaFoldDB" id="A0A517WNE8"/>
<protein>
    <submittedName>
        <fullName evidence="3">Thiol-disulfide oxidoreductase ResA</fullName>
    </submittedName>
</protein>
<dbReference type="InterPro" id="IPR013766">
    <property type="entry name" value="Thioredoxin_domain"/>
</dbReference>
<dbReference type="SUPFAM" id="SSF52833">
    <property type="entry name" value="Thioredoxin-like"/>
    <property type="match status" value="1"/>
</dbReference>
<organism evidence="3 4">
    <name type="scientific">Gimesia aquarii</name>
    <dbReference type="NCBI Taxonomy" id="2527964"/>
    <lineage>
        <taxon>Bacteria</taxon>
        <taxon>Pseudomonadati</taxon>
        <taxon>Planctomycetota</taxon>
        <taxon>Planctomycetia</taxon>
        <taxon>Planctomycetales</taxon>
        <taxon>Planctomycetaceae</taxon>
        <taxon>Gimesia</taxon>
    </lineage>
</organism>
<dbReference type="PROSITE" id="PS51352">
    <property type="entry name" value="THIOREDOXIN_2"/>
    <property type="match status" value="1"/>
</dbReference>
<proteinExistence type="predicted"/>